<accession>A0A1S2VIG9</accession>
<feature type="signal peptide" evidence="1">
    <location>
        <begin position="1"/>
        <end position="26"/>
    </location>
</feature>
<evidence type="ECO:0000256" key="1">
    <source>
        <dbReference type="SAM" id="SignalP"/>
    </source>
</evidence>
<evidence type="ECO:0000313" key="3">
    <source>
        <dbReference type="Proteomes" id="UP000181790"/>
    </source>
</evidence>
<gene>
    <name evidence="2" type="ORF">BLX24_18020</name>
</gene>
<evidence type="ECO:0008006" key="4">
    <source>
        <dbReference type="Google" id="ProtNLM"/>
    </source>
</evidence>
<protein>
    <recommendedName>
        <fullName evidence="4">Secretion system C-terminal sorting domain-containing protein</fullName>
    </recommendedName>
</protein>
<organism evidence="2 3">
    <name type="scientific">Arsenicibacter rosenii</name>
    <dbReference type="NCBI Taxonomy" id="1750698"/>
    <lineage>
        <taxon>Bacteria</taxon>
        <taxon>Pseudomonadati</taxon>
        <taxon>Bacteroidota</taxon>
        <taxon>Cytophagia</taxon>
        <taxon>Cytophagales</taxon>
        <taxon>Spirosomataceae</taxon>
        <taxon>Arsenicibacter</taxon>
    </lineage>
</organism>
<keyword evidence="1" id="KW-0732">Signal</keyword>
<dbReference type="AlphaFoldDB" id="A0A1S2VIG9"/>
<keyword evidence="3" id="KW-1185">Reference proteome</keyword>
<dbReference type="EMBL" id="MORL01000010">
    <property type="protein sequence ID" value="OIN57648.1"/>
    <property type="molecule type" value="Genomic_DNA"/>
</dbReference>
<proteinExistence type="predicted"/>
<name>A0A1S2VIG9_9BACT</name>
<evidence type="ECO:0000313" key="2">
    <source>
        <dbReference type="EMBL" id="OIN57648.1"/>
    </source>
</evidence>
<reference evidence="2 3" key="1">
    <citation type="submission" date="2016-10" db="EMBL/GenBank/DDBJ databases">
        <title>Arsenicibacter rosenii gen. nov., sp. nov., an efficient arsenic-methylating bacterium isolated from an arsenic-contaminated paddy soil.</title>
        <authorList>
            <person name="Huang K."/>
        </authorList>
    </citation>
    <scope>NUCLEOTIDE SEQUENCE [LARGE SCALE GENOMIC DNA]</scope>
    <source>
        <strain evidence="2 3">SM-1</strain>
    </source>
</reference>
<comment type="caution">
    <text evidence="2">The sequence shown here is derived from an EMBL/GenBank/DDBJ whole genome shotgun (WGS) entry which is preliminary data.</text>
</comment>
<sequence>MKTLRQSFGKALLVATCVAVSSWANAQAKASTETYYEAKPEQNLALAMYPASDPSKLWMVVEKGIPAKRLTMRIMDSKQKVVYESDIYSKKTTFRQRFDLSELADGLYTFQISDGKQIQERSFKLATPGITETLPQRNITMN</sequence>
<dbReference type="OrthoDB" id="964920at2"/>
<feature type="chain" id="PRO_5010266175" description="Secretion system C-terminal sorting domain-containing protein" evidence="1">
    <location>
        <begin position="27"/>
        <end position="142"/>
    </location>
</feature>
<dbReference type="RefSeq" id="WP_071504589.1">
    <property type="nucleotide sequence ID" value="NZ_MORL01000010.1"/>
</dbReference>
<dbReference type="Proteomes" id="UP000181790">
    <property type="component" value="Unassembled WGS sequence"/>
</dbReference>